<dbReference type="EMBL" id="LUUB01000045">
    <property type="protein sequence ID" value="OAF11735.1"/>
    <property type="molecule type" value="Genomic_DNA"/>
</dbReference>
<evidence type="ECO:0000313" key="1">
    <source>
        <dbReference type="EMBL" id="OAF11735.1"/>
    </source>
</evidence>
<gene>
    <name evidence="1" type="ORF">AYJ54_07670</name>
</gene>
<dbReference type="Pfam" id="PF10765">
    <property type="entry name" value="Phage_P22_NinX"/>
    <property type="match status" value="1"/>
</dbReference>
<keyword evidence="2" id="KW-1185">Reference proteome</keyword>
<proteinExistence type="predicted"/>
<dbReference type="InterPro" id="IPR019701">
    <property type="entry name" value="Phage_P22_NinX"/>
</dbReference>
<reference evidence="1 2" key="1">
    <citation type="submission" date="2016-03" db="EMBL/GenBank/DDBJ databases">
        <title>Draft Genome Sequence of the Strain BR 10245 (Bradyrhizobium sp.) isolated from nodules of Centrolobium paraense.</title>
        <authorList>
            <person name="Simoes-Araujo J.L.Sr."/>
            <person name="Barauna A.C."/>
            <person name="Silva K."/>
            <person name="Zilli J.E."/>
        </authorList>
    </citation>
    <scope>NUCLEOTIDE SEQUENCE [LARGE SCALE GENOMIC DNA]</scope>
    <source>
        <strain evidence="1 2">BR 10245</strain>
    </source>
</reference>
<name>A0A176YXY0_9BRAD</name>
<dbReference type="RefSeq" id="WP_063699153.1">
    <property type="nucleotide sequence ID" value="NZ_LUUB01000045.1"/>
</dbReference>
<comment type="caution">
    <text evidence="1">The sequence shown here is derived from an EMBL/GenBank/DDBJ whole genome shotgun (WGS) entry which is preliminary data.</text>
</comment>
<protein>
    <submittedName>
        <fullName evidence="1">Uncharacterized protein</fullName>
    </submittedName>
</protein>
<organism evidence="1 2">
    <name type="scientific">Bradyrhizobium centrolobii</name>
    <dbReference type="NCBI Taxonomy" id="1505087"/>
    <lineage>
        <taxon>Bacteria</taxon>
        <taxon>Pseudomonadati</taxon>
        <taxon>Pseudomonadota</taxon>
        <taxon>Alphaproteobacteria</taxon>
        <taxon>Hyphomicrobiales</taxon>
        <taxon>Nitrobacteraceae</taxon>
        <taxon>Bradyrhizobium</taxon>
    </lineage>
</organism>
<dbReference type="Proteomes" id="UP000076959">
    <property type="component" value="Unassembled WGS sequence"/>
</dbReference>
<evidence type="ECO:0000313" key="2">
    <source>
        <dbReference type="Proteomes" id="UP000076959"/>
    </source>
</evidence>
<accession>A0A176YXY0</accession>
<dbReference type="AlphaFoldDB" id="A0A176YXY0"/>
<dbReference type="STRING" id="1505087.AYJ54_07670"/>
<sequence>MDGLKVSKLQGAQLDYWVARAGEVWAWAHELFPTMTLDPTFKGVELFTFEGGRTVCRLVPRNPFRQDYRIFTPSTSWEHGGPIIERERILLWPCTQANYGNPIRNWTARVERTPDVQYFSDTPLVAAMRADVASKFGDEVAA</sequence>